<evidence type="ECO:0000313" key="3">
    <source>
        <dbReference type="Proteomes" id="UP001196530"/>
    </source>
</evidence>
<sequence length="286" mass="32468">MATQKSASLDAPLEISKPSTIESMPILPDLAEPVTNLQMDYLSYKKSLLTKAVFKSKAVVSLLVAAVAGLFYRKFGPYFTPYNFKNGTIEGLLNIYHSPYFIQDAFYLVSSTFMIFSATLVAAWLQTNFLKYEAAEVPKHMEQYFGLDLEEYAKTAVKSKLRKVPTDVKKKVEFMEKHSFVVQYRETPIAFIVQQKETDSSYKITGFAVRRVYIRSKILADLLDWAKKQLGPQESTSVAVYSFETFDIDILKESGFKLLKKEPLDSFVLGTLFGITRDTYIYGPSS</sequence>
<dbReference type="RefSeq" id="XP_043057475.1">
    <property type="nucleotide sequence ID" value="XM_043206022.1"/>
</dbReference>
<feature type="transmembrane region" description="Helical" evidence="1">
    <location>
        <begin position="105"/>
        <end position="125"/>
    </location>
</feature>
<dbReference type="InterPro" id="IPR024297">
    <property type="entry name" value="Pho86"/>
</dbReference>
<accession>A0AAN6DAL4</accession>
<evidence type="ECO:0000313" key="2">
    <source>
        <dbReference type="EMBL" id="KAG7815896.1"/>
    </source>
</evidence>
<keyword evidence="1" id="KW-0472">Membrane</keyword>
<dbReference type="AlphaFoldDB" id="A0AAN6DAL4"/>
<keyword evidence="1" id="KW-1133">Transmembrane helix</keyword>
<dbReference type="Pfam" id="PF11124">
    <property type="entry name" value="Pho86"/>
    <property type="match status" value="1"/>
</dbReference>
<name>A0AAN6DAL4_PICAN</name>
<proteinExistence type="predicted"/>
<evidence type="ECO:0008006" key="4">
    <source>
        <dbReference type="Google" id="ProtNLM"/>
    </source>
</evidence>
<dbReference type="GeneID" id="66129286"/>
<protein>
    <recommendedName>
        <fullName evidence="4">Inorganic phosphate transporter PHO86</fullName>
    </recommendedName>
</protein>
<organism evidence="2 3">
    <name type="scientific">Pichia angusta</name>
    <name type="common">Yeast</name>
    <name type="synonym">Hansenula polymorpha</name>
    <dbReference type="NCBI Taxonomy" id="870730"/>
    <lineage>
        <taxon>Eukaryota</taxon>
        <taxon>Fungi</taxon>
        <taxon>Dikarya</taxon>
        <taxon>Ascomycota</taxon>
        <taxon>Saccharomycotina</taxon>
        <taxon>Pichiomycetes</taxon>
        <taxon>Pichiales</taxon>
        <taxon>Pichiaceae</taxon>
        <taxon>Ogataea</taxon>
    </lineage>
</organism>
<dbReference type="Proteomes" id="UP001196530">
    <property type="component" value="Unassembled WGS sequence"/>
</dbReference>
<comment type="caution">
    <text evidence="2">The sequence shown here is derived from an EMBL/GenBank/DDBJ whole genome shotgun (WGS) entry which is preliminary data.</text>
</comment>
<evidence type="ECO:0000256" key="1">
    <source>
        <dbReference type="SAM" id="Phobius"/>
    </source>
</evidence>
<gene>
    <name evidence="2" type="ORF">KL928_005235</name>
</gene>
<keyword evidence="1" id="KW-0812">Transmembrane</keyword>
<dbReference type="EMBL" id="JAHLUX010000013">
    <property type="protein sequence ID" value="KAG7815896.1"/>
    <property type="molecule type" value="Genomic_DNA"/>
</dbReference>
<reference evidence="2" key="1">
    <citation type="journal article" date="2021" name="G3 (Bethesda)">
        <title>Genomic diversity, chromosomal rearrangements, and interspecies hybridization in the ogataea polymorpha species complex.</title>
        <authorList>
            <person name="Hanson S.J."/>
            <person name="Cinneide E.O."/>
            <person name="Salzberg L.I."/>
            <person name="Wolfe K.H."/>
            <person name="McGowan J."/>
            <person name="Fitzpatrick D.A."/>
            <person name="Matlin K."/>
        </authorList>
    </citation>
    <scope>NUCLEOTIDE SEQUENCE</scope>
    <source>
        <strain evidence="2">61-244</strain>
    </source>
</reference>
<feature type="transmembrane region" description="Helical" evidence="1">
    <location>
        <begin position="52"/>
        <end position="72"/>
    </location>
</feature>